<feature type="transmembrane region" description="Helical" evidence="5">
    <location>
        <begin position="166"/>
        <end position="188"/>
    </location>
</feature>
<dbReference type="Gene3D" id="1.20.1740.10">
    <property type="entry name" value="Amino acid/polyamine transporter I"/>
    <property type="match status" value="1"/>
</dbReference>
<gene>
    <name evidence="6" type="ORF">C4B25_04120</name>
</gene>
<feature type="transmembrane region" description="Helical" evidence="5">
    <location>
        <begin position="344"/>
        <end position="368"/>
    </location>
</feature>
<evidence type="ECO:0000256" key="5">
    <source>
        <dbReference type="SAM" id="Phobius"/>
    </source>
</evidence>
<name>A0A4R0XQ76_9MOLU</name>
<feature type="transmembrane region" description="Helical" evidence="5">
    <location>
        <begin position="9"/>
        <end position="29"/>
    </location>
</feature>
<comment type="subcellular location">
    <subcellularLocation>
        <location evidence="1">Membrane</location>
        <topology evidence="1">Multi-pass membrane protein</topology>
    </subcellularLocation>
</comment>
<protein>
    <recommendedName>
        <fullName evidence="8">Amino acid permease</fullName>
    </recommendedName>
</protein>
<dbReference type="Proteomes" id="UP000291072">
    <property type="component" value="Unassembled WGS sequence"/>
</dbReference>
<dbReference type="PANTHER" id="PTHR11785">
    <property type="entry name" value="AMINO ACID TRANSPORTER"/>
    <property type="match status" value="1"/>
</dbReference>
<dbReference type="RefSeq" id="WP_131613808.1">
    <property type="nucleotide sequence ID" value="NZ_PSZP01000042.1"/>
</dbReference>
<feature type="transmembrane region" description="Helical" evidence="5">
    <location>
        <begin position="380"/>
        <end position="399"/>
    </location>
</feature>
<feature type="transmembrane region" description="Helical" evidence="5">
    <location>
        <begin position="41"/>
        <end position="63"/>
    </location>
</feature>
<keyword evidence="2 5" id="KW-0812">Transmembrane</keyword>
<dbReference type="GO" id="GO:0016020">
    <property type="term" value="C:membrane"/>
    <property type="evidence" value="ECO:0007669"/>
    <property type="project" value="UniProtKB-SubCell"/>
</dbReference>
<keyword evidence="4 5" id="KW-0472">Membrane</keyword>
<evidence type="ECO:0000313" key="6">
    <source>
        <dbReference type="EMBL" id="TCG10480.1"/>
    </source>
</evidence>
<dbReference type="Pfam" id="PF13520">
    <property type="entry name" value="AA_permease_2"/>
    <property type="match status" value="1"/>
</dbReference>
<dbReference type="EMBL" id="PSZP01000042">
    <property type="protein sequence ID" value="TCG10480.1"/>
    <property type="molecule type" value="Genomic_DNA"/>
</dbReference>
<evidence type="ECO:0000256" key="3">
    <source>
        <dbReference type="ARBA" id="ARBA00022989"/>
    </source>
</evidence>
<proteinExistence type="predicted"/>
<dbReference type="OrthoDB" id="384581at2"/>
<feature type="transmembrane region" description="Helical" evidence="5">
    <location>
        <begin position="431"/>
        <end position="461"/>
    </location>
</feature>
<dbReference type="InterPro" id="IPR002293">
    <property type="entry name" value="AA/rel_permease1"/>
</dbReference>
<sequence>MSQKKAKKFGLWTAISLIIGSIVGIGIFFKNIPIFNSAGGNGVVILLAWIFAGLIALGAALAFSEIGTGVHGKAGLSNYIYKLVGKKFGKLCKIVEPTFYHSLLIFALTCYASEAFLQAVLPNTIKISTGVHMGFVILLSASIYLFFWTLTIISTKAIGIIQNISVILKFIPLVIVAIVGLTGINGIHDGSVFTSGHWKTADGLSSPHVSAFSFSALIMILPAALFAFDGFIHVTNIATDIENPKRNVPLGIIIGMSGVLVLYLMITLAQLITGQSNPSELLSSIVSSTKAKMIIARLLNIFIAIAALGVCNGFIMSQVRSTEAAIEENLLLGSKTFKNKMPKLYGFTYTLMIYMIMVIIIGIPAIVMNSDSIIDASSNYPVLFFFILYTVLIISQMLNRLRIKKFSFKNKKIHIEKFEKQRVETKNINPWLFYPLAFISIIGITLSIGYEIFYASLWLVITNPTGATHYGVFHGSAKILNYQAAIIFFITLITFIALPITIYKIQIKRGHIKPELKETSKKLTKQDKNL</sequence>
<reference evidence="6 7" key="1">
    <citation type="submission" date="2018-02" db="EMBL/GenBank/DDBJ databases">
        <title>Mycoplasma marinum and Mycoplasma todarodis sp. nov., moderately halophilic and psychrotolerant mycoplasmas isolated from cephalopods.</title>
        <authorList>
            <person name="Viver T."/>
        </authorList>
    </citation>
    <scope>NUCLEOTIDE SEQUENCE [LARGE SCALE GENOMIC DNA]</scope>
    <source>
        <strain evidence="6 7">5H</strain>
    </source>
</reference>
<evidence type="ECO:0000256" key="1">
    <source>
        <dbReference type="ARBA" id="ARBA00004141"/>
    </source>
</evidence>
<dbReference type="AlphaFoldDB" id="A0A4R0XQ76"/>
<accession>A0A4R0XQ76</accession>
<evidence type="ECO:0000313" key="7">
    <source>
        <dbReference type="Proteomes" id="UP000291072"/>
    </source>
</evidence>
<feature type="transmembrane region" description="Helical" evidence="5">
    <location>
        <begin position="248"/>
        <end position="273"/>
    </location>
</feature>
<organism evidence="6 7">
    <name type="scientific">Mycoplasma todarodis</name>
    <dbReference type="NCBI Taxonomy" id="1937191"/>
    <lineage>
        <taxon>Bacteria</taxon>
        <taxon>Bacillati</taxon>
        <taxon>Mycoplasmatota</taxon>
        <taxon>Mollicutes</taxon>
        <taxon>Mycoplasmataceae</taxon>
        <taxon>Mycoplasma</taxon>
    </lineage>
</organism>
<feature type="transmembrane region" description="Helical" evidence="5">
    <location>
        <begin position="133"/>
        <end position="154"/>
    </location>
</feature>
<dbReference type="PANTHER" id="PTHR11785:SF512">
    <property type="entry name" value="SOBREMESA, ISOFORM B"/>
    <property type="match status" value="1"/>
</dbReference>
<keyword evidence="7" id="KW-1185">Reference proteome</keyword>
<evidence type="ECO:0008006" key="8">
    <source>
        <dbReference type="Google" id="ProtNLM"/>
    </source>
</evidence>
<feature type="transmembrane region" description="Helical" evidence="5">
    <location>
        <begin position="99"/>
        <end position="121"/>
    </location>
</feature>
<evidence type="ECO:0000256" key="2">
    <source>
        <dbReference type="ARBA" id="ARBA00022692"/>
    </source>
</evidence>
<feature type="transmembrane region" description="Helical" evidence="5">
    <location>
        <begin position="208"/>
        <end position="228"/>
    </location>
</feature>
<comment type="caution">
    <text evidence="6">The sequence shown here is derived from an EMBL/GenBank/DDBJ whole genome shotgun (WGS) entry which is preliminary data.</text>
</comment>
<dbReference type="InterPro" id="IPR050598">
    <property type="entry name" value="AminoAcid_Transporter"/>
</dbReference>
<feature type="transmembrane region" description="Helical" evidence="5">
    <location>
        <begin position="481"/>
        <end position="503"/>
    </location>
</feature>
<dbReference type="GO" id="GO:0015179">
    <property type="term" value="F:L-amino acid transmembrane transporter activity"/>
    <property type="evidence" value="ECO:0007669"/>
    <property type="project" value="TreeGrafter"/>
</dbReference>
<keyword evidence="3 5" id="KW-1133">Transmembrane helix</keyword>
<feature type="transmembrane region" description="Helical" evidence="5">
    <location>
        <begin position="293"/>
        <end position="315"/>
    </location>
</feature>
<evidence type="ECO:0000256" key="4">
    <source>
        <dbReference type="ARBA" id="ARBA00023136"/>
    </source>
</evidence>